<dbReference type="GO" id="GO:0030170">
    <property type="term" value="F:pyridoxal phosphate binding"/>
    <property type="evidence" value="ECO:0007669"/>
    <property type="project" value="InterPro"/>
</dbReference>
<dbReference type="PANTHER" id="PTHR46383">
    <property type="entry name" value="ASPARTATE AMINOTRANSFERASE"/>
    <property type="match status" value="1"/>
</dbReference>
<evidence type="ECO:0000256" key="6">
    <source>
        <dbReference type="RuleBase" id="RU000481"/>
    </source>
</evidence>
<dbReference type="GO" id="GO:0008483">
    <property type="term" value="F:transaminase activity"/>
    <property type="evidence" value="ECO:0007669"/>
    <property type="project" value="UniProtKB-KW"/>
</dbReference>
<dbReference type="PANTHER" id="PTHR46383:SF2">
    <property type="entry name" value="AMINOTRANSFERASE"/>
    <property type="match status" value="1"/>
</dbReference>
<dbReference type="RefSeq" id="WP_078717662.1">
    <property type="nucleotide sequence ID" value="NZ_FUYC01000010.1"/>
</dbReference>
<gene>
    <name evidence="8" type="ORF">SAMN02745704_02112</name>
</gene>
<evidence type="ECO:0000256" key="4">
    <source>
        <dbReference type="ARBA" id="ARBA00022679"/>
    </source>
</evidence>
<evidence type="ECO:0000259" key="7">
    <source>
        <dbReference type="Pfam" id="PF00155"/>
    </source>
</evidence>
<evidence type="ECO:0000313" key="9">
    <source>
        <dbReference type="Proteomes" id="UP000190027"/>
    </source>
</evidence>
<proteinExistence type="inferred from homology"/>
<comment type="similarity">
    <text evidence="2 6">Belongs to the class-I pyridoxal-phosphate-dependent aminotransferase family.</text>
</comment>
<dbReference type="SUPFAM" id="SSF53383">
    <property type="entry name" value="PLP-dependent transferases"/>
    <property type="match status" value="1"/>
</dbReference>
<keyword evidence="4 6" id="KW-0808">Transferase</keyword>
<dbReference type="InterPro" id="IPR004839">
    <property type="entry name" value="Aminotransferase_I/II_large"/>
</dbReference>
<feature type="domain" description="Aminotransferase class I/classII large" evidence="7">
    <location>
        <begin position="37"/>
        <end position="383"/>
    </location>
</feature>
<dbReference type="EMBL" id="FUYC01000010">
    <property type="protein sequence ID" value="SKA88359.1"/>
    <property type="molecule type" value="Genomic_DNA"/>
</dbReference>
<evidence type="ECO:0000256" key="5">
    <source>
        <dbReference type="ARBA" id="ARBA00022898"/>
    </source>
</evidence>
<sequence>MQDTDCPHVSSRCNEMTSFLVMDILEAAQRLERQGKNIIHMEIGEPDFDTPECVKEAACRALADNKTHYTHSLGIPELREAVCEHYLDQYGVEVHPDQIIVTQGTSPAMFVLFSSLLERGDKVVVSDPCYACYSNFIRFPGGEPLPVRVREDDAFQYRPEAIAHCLEQHPKAIMLNSPSNPTGTLLSAERMRAIAEMGRGDGPWLVSDEIYHGLVYEGREHSILEFTDKAFVFNGFSKLYAMTGWRLGYLIAPKAFIRPMQKLCQNFFISANAPAQWGGVAALREAGQDVQEMKARYDRRRKYMLQRLRGMGLRIDNEPTGAFYILVDFNHLSGDSLALAYDMLEKAHIGVTPGIDFGPGAEGYLRFSYATSLENITEGMDRLERYLAEHQK</sequence>
<dbReference type="EC" id="2.6.1.-" evidence="6"/>
<dbReference type="InterPro" id="IPR050596">
    <property type="entry name" value="AspAT/PAT-like"/>
</dbReference>
<keyword evidence="5" id="KW-0663">Pyridoxal phosphate</keyword>
<dbReference type="STRING" id="1121449.SAMN02745704_02112"/>
<evidence type="ECO:0000256" key="1">
    <source>
        <dbReference type="ARBA" id="ARBA00001933"/>
    </source>
</evidence>
<evidence type="ECO:0000256" key="2">
    <source>
        <dbReference type="ARBA" id="ARBA00007441"/>
    </source>
</evidence>
<dbReference type="Pfam" id="PF00155">
    <property type="entry name" value="Aminotran_1_2"/>
    <property type="match status" value="1"/>
</dbReference>
<dbReference type="Gene3D" id="3.40.640.10">
    <property type="entry name" value="Type I PLP-dependent aspartate aminotransferase-like (Major domain)"/>
    <property type="match status" value="1"/>
</dbReference>
<keyword evidence="3 6" id="KW-0032">Aminotransferase</keyword>
<keyword evidence="9" id="KW-1185">Reference proteome</keyword>
<dbReference type="InterPro" id="IPR004838">
    <property type="entry name" value="NHTrfase_class1_PyrdxlP-BS"/>
</dbReference>
<protein>
    <recommendedName>
        <fullName evidence="6">Aminotransferase</fullName>
        <ecNumber evidence="6">2.6.1.-</ecNumber>
    </recommendedName>
</protein>
<dbReference type="GO" id="GO:0006520">
    <property type="term" value="P:amino acid metabolic process"/>
    <property type="evidence" value="ECO:0007669"/>
    <property type="project" value="InterPro"/>
</dbReference>
<dbReference type="InterPro" id="IPR015421">
    <property type="entry name" value="PyrdxlP-dep_Trfase_major"/>
</dbReference>
<dbReference type="AlphaFoldDB" id="A0A1T4XFT7"/>
<evidence type="ECO:0000313" key="8">
    <source>
        <dbReference type="EMBL" id="SKA88359.1"/>
    </source>
</evidence>
<reference evidence="8 9" key="1">
    <citation type="submission" date="2017-02" db="EMBL/GenBank/DDBJ databases">
        <authorList>
            <person name="Peterson S.W."/>
        </authorList>
    </citation>
    <scope>NUCLEOTIDE SEQUENCE [LARGE SCALE GENOMIC DNA]</scope>
    <source>
        <strain evidence="8 9">DSM 16080</strain>
    </source>
</reference>
<evidence type="ECO:0000256" key="3">
    <source>
        <dbReference type="ARBA" id="ARBA00022576"/>
    </source>
</evidence>
<comment type="cofactor">
    <cofactor evidence="1 6">
        <name>pyridoxal 5'-phosphate</name>
        <dbReference type="ChEBI" id="CHEBI:597326"/>
    </cofactor>
</comment>
<dbReference type="OrthoDB" id="9804474at2"/>
<dbReference type="InterPro" id="IPR015424">
    <property type="entry name" value="PyrdxlP-dep_Trfase"/>
</dbReference>
<organism evidence="8 9">
    <name type="scientific">Paucidesulfovibrio gracilis DSM 16080</name>
    <dbReference type="NCBI Taxonomy" id="1121449"/>
    <lineage>
        <taxon>Bacteria</taxon>
        <taxon>Pseudomonadati</taxon>
        <taxon>Thermodesulfobacteriota</taxon>
        <taxon>Desulfovibrionia</taxon>
        <taxon>Desulfovibrionales</taxon>
        <taxon>Desulfovibrionaceae</taxon>
        <taxon>Paucidesulfovibrio</taxon>
    </lineage>
</organism>
<dbReference type="CDD" id="cd00609">
    <property type="entry name" value="AAT_like"/>
    <property type="match status" value="1"/>
</dbReference>
<dbReference type="PROSITE" id="PS00105">
    <property type="entry name" value="AA_TRANSFER_CLASS_1"/>
    <property type="match status" value="1"/>
</dbReference>
<name>A0A1T4XFT7_9BACT</name>
<dbReference type="Proteomes" id="UP000190027">
    <property type="component" value="Unassembled WGS sequence"/>
</dbReference>
<accession>A0A1T4XFT7</accession>